<proteinExistence type="predicted"/>
<name>A0A132P8X0_ENTFC</name>
<evidence type="ECO:0000313" key="4">
    <source>
        <dbReference type="Proteomes" id="UP000070452"/>
    </source>
</evidence>
<evidence type="ECO:0008006" key="5">
    <source>
        <dbReference type="Google" id="ProtNLM"/>
    </source>
</evidence>
<evidence type="ECO:0000259" key="2">
    <source>
        <dbReference type="Pfam" id="PF18994"/>
    </source>
</evidence>
<dbReference type="EMBL" id="LRHK01000001">
    <property type="protein sequence ID" value="KWX18766.1"/>
    <property type="molecule type" value="Genomic_DNA"/>
</dbReference>
<dbReference type="InterPro" id="IPR010572">
    <property type="entry name" value="Tail_dom"/>
</dbReference>
<feature type="domain" description="Tail spike" evidence="1">
    <location>
        <begin position="91"/>
        <end position="341"/>
    </location>
</feature>
<dbReference type="AlphaFoldDB" id="A0A132P8X0"/>
<dbReference type="Proteomes" id="UP000070452">
    <property type="component" value="Unassembled WGS sequence"/>
</dbReference>
<organism evidence="3 4">
    <name type="scientific">Enterococcus faecium</name>
    <name type="common">Streptococcus faecium</name>
    <dbReference type="NCBI Taxonomy" id="1352"/>
    <lineage>
        <taxon>Bacteria</taxon>
        <taxon>Bacillati</taxon>
        <taxon>Bacillota</taxon>
        <taxon>Bacilli</taxon>
        <taxon>Lactobacillales</taxon>
        <taxon>Enterococcaceae</taxon>
        <taxon>Enterococcus</taxon>
    </lineage>
</organism>
<feature type="domain" description="Prophage endopeptidase tail N-terminal" evidence="2">
    <location>
        <begin position="4"/>
        <end position="89"/>
    </location>
</feature>
<dbReference type="RefSeq" id="WP_002318070.1">
    <property type="nucleotide sequence ID" value="NZ_LOQQ01000010.1"/>
</dbReference>
<sequence>MTDLIIRNYEQTKEEILVGYDKGSFYENWQQNETWEIGFTVTSDSLNQEVFDLVEYESSVFYNGQEFVIKEMTRKALGQLLTKQVVATHIYYTVQDGYQYDTVTGARSISQLLTHVFSAGSRGFTWEVIDPNKKFLTVEQENFGNANYLKLINEILSDYNAVVIPNNKHLTFYPASEYGQKTEEQIRYKYNTDEVSFDIDTYSLKTQIKGYGKLKEGANTENPKDSDYVFTPITYTSPESEKWGIRIQDPVKDERYTVSGNMLERLKTDLQDYPSISGSVTLKWKISPNKGDHVPFIYEPLNINTYIQVVGIKTYPAIPNKPPEITLSNTKKTMTSILAEMAKKGVV</sequence>
<dbReference type="Pfam" id="PF06605">
    <property type="entry name" value="Prophage_tail"/>
    <property type="match status" value="1"/>
</dbReference>
<dbReference type="Gene3D" id="6.20.110.10">
    <property type="match status" value="1"/>
</dbReference>
<dbReference type="InterPro" id="IPR044051">
    <property type="entry name" value="Prophage_tail_N"/>
</dbReference>
<evidence type="ECO:0000313" key="3">
    <source>
        <dbReference type="EMBL" id="KWX18766.1"/>
    </source>
</evidence>
<dbReference type="Gene3D" id="3.55.50.40">
    <property type="match status" value="1"/>
</dbReference>
<evidence type="ECO:0000259" key="1">
    <source>
        <dbReference type="Pfam" id="PF06605"/>
    </source>
</evidence>
<protein>
    <recommendedName>
        <fullName evidence="5">Phage minor structural protein</fullName>
    </recommendedName>
</protein>
<gene>
    <name evidence="3" type="ORF">AWT83_09900</name>
</gene>
<reference evidence="3 4" key="1">
    <citation type="submission" date="2016-01" db="EMBL/GenBank/DDBJ databases">
        <title>Molecular Mechanisms for transfer of large genomic segments between Enterococcus faecium strains.</title>
        <authorList>
            <person name="Garcia-Solache M.A."/>
            <person name="Lebreton F."/>
            <person name="Mclaughlin R.E."/>
            <person name="Whiteaker J.D."/>
            <person name="Gilmore M.S."/>
            <person name="Rice L.B."/>
        </authorList>
    </citation>
    <scope>NUCLEOTIDE SEQUENCE [LARGE SCALE GENOMIC DNA]</scope>
    <source>
        <strain evidence="3 4">D344RRF x C68</strain>
    </source>
</reference>
<comment type="caution">
    <text evidence="3">The sequence shown here is derived from an EMBL/GenBank/DDBJ whole genome shotgun (WGS) entry which is preliminary data.</text>
</comment>
<dbReference type="Pfam" id="PF18994">
    <property type="entry name" value="Prophage_tailD1"/>
    <property type="match status" value="1"/>
</dbReference>
<accession>A0A132P8X0</accession>